<accession>A0A9D4K9A9</accession>
<comment type="caution">
    <text evidence="1">The sequence shown here is derived from an EMBL/GenBank/DDBJ whole genome shotgun (WGS) entry which is preliminary data.</text>
</comment>
<name>A0A9D4K9A9_DREPO</name>
<reference evidence="1" key="2">
    <citation type="submission" date="2020-11" db="EMBL/GenBank/DDBJ databases">
        <authorList>
            <person name="McCartney M.A."/>
            <person name="Auch B."/>
            <person name="Kono T."/>
            <person name="Mallez S."/>
            <person name="Becker A."/>
            <person name="Gohl D.M."/>
            <person name="Silverstein K.A.T."/>
            <person name="Koren S."/>
            <person name="Bechman K.B."/>
            <person name="Herman A."/>
            <person name="Abrahante J.E."/>
            <person name="Garbe J."/>
        </authorList>
    </citation>
    <scope>NUCLEOTIDE SEQUENCE</scope>
    <source>
        <strain evidence="1">Duluth1</strain>
        <tissue evidence="1">Whole animal</tissue>
    </source>
</reference>
<dbReference type="EMBL" id="JAIWYP010000004">
    <property type="protein sequence ID" value="KAH3835538.1"/>
    <property type="molecule type" value="Genomic_DNA"/>
</dbReference>
<sequence length="54" mass="6172">MEFHLTISIRFHSRSTDRVGWTGGKVEPDVGWTGVKVEPDVRWTGGKVEPDVRY</sequence>
<keyword evidence="2" id="KW-1185">Reference proteome</keyword>
<organism evidence="1 2">
    <name type="scientific">Dreissena polymorpha</name>
    <name type="common">Zebra mussel</name>
    <name type="synonym">Mytilus polymorpha</name>
    <dbReference type="NCBI Taxonomy" id="45954"/>
    <lineage>
        <taxon>Eukaryota</taxon>
        <taxon>Metazoa</taxon>
        <taxon>Spiralia</taxon>
        <taxon>Lophotrochozoa</taxon>
        <taxon>Mollusca</taxon>
        <taxon>Bivalvia</taxon>
        <taxon>Autobranchia</taxon>
        <taxon>Heteroconchia</taxon>
        <taxon>Euheterodonta</taxon>
        <taxon>Imparidentia</taxon>
        <taxon>Neoheterodontei</taxon>
        <taxon>Myida</taxon>
        <taxon>Dreissenoidea</taxon>
        <taxon>Dreissenidae</taxon>
        <taxon>Dreissena</taxon>
    </lineage>
</organism>
<reference evidence="1" key="1">
    <citation type="journal article" date="2019" name="bioRxiv">
        <title>The Genome of the Zebra Mussel, Dreissena polymorpha: A Resource for Invasive Species Research.</title>
        <authorList>
            <person name="McCartney M.A."/>
            <person name="Auch B."/>
            <person name="Kono T."/>
            <person name="Mallez S."/>
            <person name="Zhang Y."/>
            <person name="Obille A."/>
            <person name="Becker A."/>
            <person name="Abrahante J.E."/>
            <person name="Garbe J."/>
            <person name="Badalamenti J.P."/>
            <person name="Herman A."/>
            <person name="Mangelson H."/>
            <person name="Liachko I."/>
            <person name="Sullivan S."/>
            <person name="Sone E.D."/>
            <person name="Koren S."/>
            <person name="Silverstein K.A.T."/>
            <person name="Beckman K.B."/>
            <person name="Gohl D.M."/>
        </authorList>
    </citation>
    <scope>NUCLEOTIDE SEQUENCE</scope>
    <source>
        <strain evidence="1">Duluth1</strain>
        <tissue evidence="1">Whole animal</tissue>
    </source>
</reference>
<gene>
    <name evidence="1" type="ORF">DPMN_108891</name>
</gene>
<protein>
    <submittedName>
        <fullName evidence="1">Uncharacterized protein</fullName>
    </submittedName>
</protein>
<proteinExistence type="predicted"/>
<dbReference type="AlphaFoldDB" id="A0A9D4K9A9"/>
<evidence type="ECO:0000313" key="2">
    <source>
        <dbReference type="Proteomes" id="UP000828390"/>
    </source>
</evidence>
<dbReference type="Proteomes" id="UP000828390">
    <property type="component" value="Unassembled WGS sequence"/>
</dbReference>
<evidence type="ECO:0000313" key="1">
    <source>
        <dbReference type="EMBL" id="KAH3835538.1"/>
    </source>
</evidence>